<protein>
    <submittedName>
        <fullName evidence="5">Plasmodium yoelii subtelomeric region (PYST-C1), putative</fullName>
    </submittedName>
</protein>
<dbReference type="Proteomes" id="UP000219974">
    <property type="component" value="Unassembled WGS sequence"/>
</dbReference>
<evidence type="ECO:0000313" key="2">
    <source>
        <dbReference type="EMBL" id="SBW38222.1"/>
    </source>
</evidence>
<dbReference type="EMBL" id="FLVA01000139">
    <property type="protein sequence ID" value="SBW38222.1"/>
    <property type="molecule type" value="Genomic_DNA"/>
</dbReference>
<organism evidence="5">
    <name type="scientific">Plasmodium berghei</name>
    <dbReference type="NCBI Taxonomy" id="5821"/>
    <lineage>
        <taxon>Eukaryota</taxon>
        <taxon>Sar</taxon>
        <taxon>Alveolata</taxon>
        <taxon>Apicomplexa</taxon>
        <taxon>Aconoidasida</taxon>
        <taxon>Haemosporida</taxon>
        <taxon>Plasmodiidae</taxon>
        <taxon>Plasmodium</taxon>
        <taxon>Plasmodium (Vinckeia)</taxon>
    </lineage>
</organism>
<sequence>MNKRIFSLYCLLSVLRNRIIRAIKKIKRSTKKNGTEYKSKTQLNNNNNNDSIDDKDDYECYIYIMNMIKHIMKRIMTTIAIKNQTTTVVALVDYINVKINTIYLL</sequence>
<name>A0A1C6WCX3_PLABE</name>
<accession>A0A1C6WCX3</accession>
<dbReference type="Proteomes" id="UP000219860">
    <property type="component" value="Unassembled WGS sequence"/>
</dbReference>
<proteinExistence type="predicted"/>
<dbReference type="EMBL" id="FMII01000096">
    <property type="protein sequence ID" value="SCL82804.1"/>
    <property type="molecule type" value="Genomic_DNA"/>
</dbReference>
<dbReference type="EMBL" id="FMIE01000146">
    <property type="protein sequence ID" value="SCL84765.1"/>
    <property type="molecule type" value="Genomic_DNA"/>
</dbReference>
<feature type="domain" description="PYST-C1-like N-terminal" evidence="1">
    <location>
        <begin position="13"/>
        <end position="57"/>
    </location>
</feature>
<evidence type="ECO:0000313" key="6">
    <source>
        <dbReference type="Proteomes" id="UP000219860"/>
    </source>
</evidence>
<dbReference type="InterPro" id="IPR006488">
    <property type="entry name" value="PYST-C1_N"/>
</dbReference>
<evidence type="ECO:0000313" key="8">
    <source>
        <dbReference type="Proteomes" id="UP000220214"/>
    </source>
</evidence>
<evidence type="ECO:0000313" key="4">
    <source>
        <dbReference type="EMBL" id="SCL82804.1"/>
    </source>
</evidence>
<dbReference type="Pfam" id="PF09690">
    <property type="entry name" value="PYST-C1"/>
    <property type="match status" value="1"/>
</dbReference>
<reference evidence="6 7" key="1">
    <citation type="submission" date="2016-08" db="EMBL/GenBank/DDBJ databases">
        <authorList>
            <consortium name="Pathogen Informatics"/>
        </authorList>
    </citation>
    <scope>NUCLEOTIDE SEQUENCE</scope>
    <source>
        <strain evidence="5">NK65 ny</strain>
        <strain evidence="2 8">NK65e</strain>
        <strain evidence="4 6">SP11 Antwerpcl1</strain>
        <strain evidence="3 7">SP11 RLL</strain>
    </source>
</reference>
<evidence type="ECO:0000313" key="7">
    <source>
        <dbReference type="Proteomes" id="UP000219974"/>
    </source>
</evidence>
<dbReference type="Proteomes" id="UP000220214">
    <property type="component" value="Unassembled WGS sequence"/>
</dbReference>
<dbReference type="AlphaFoldDB" id="A0A1C6WCX3"/>
<evidence type="ECO:0000259" key="1">
    <source>
        <dbReference type="Pfam" id="PF09690"/>
    </source>
</evidence>
<dbReference type="Proteomes" id="UP000516480">
    <property type="component" value="Unassembled WGS sequence"/>
</dbReference>
<gene>
    <name evidence="2" type="ORF">PBNK65E_000505800</name>
    <name evidence="5" type="ORF">PBNK65NY_000504600</name>
    <name evidence="4" type="ORF">PBSP11A_000496800</name>
    <name evidence="3" type="ORF">PBSP11RLL_000498900</name>
</gene>
<dbReference type="EMBL" id="FMIH01000093">
    <property type="protein sequence ID" value="SCL82291.1"/>
    <property type="molecule type" value="Genomic_DNA"/>
</dbReference>
<evidence type="ECO:0000313" key="3">
    <source>
        <dbReference type="EMBL" id="SCL82291.1"/>
    </source>
</evidence>
<evidence type="ECO:0000313" key="5">
    <source>
        <dbReference type="EMBL" id="SCL84765.1"/>
    </source>
</evidence>